<accession>A0A3N1D563</accession>
<organism evidence="1 2">
    <name type="scientific">Actinocorallia herbida</name>
    <dbReference type="NCBI Taxonomy" id="58109"/>
    <lineage>
        <taxon>Bacteria</taxon>
        <taxon>Bacillati</taxon>
        <taxon>Actinomycetota</taxon>
        <taxon>Actinomycetes</taxon>
        <taxon>Streptosporangiales</taxon>
        <taxon>Thermomonosporaceae</taxon>
        <taxon>Actinocorallia</taxon>
    </lineage>
</organism>
<reference evidence="1 2" key="1">
    <citation type="submission" date="2018-11" db="EMBL/GenBank/DDBJ databases">
        <title>Sequencing the genomes of 1000 actinobacteria strains.</title>
        <authorList>
            <person name="Klenk H.-P."/>
        </authorList>
    </citation>
    <scope>NUCLEOTIDE SEQUENCE [LARGE SCALE GENOMIC DNA]</scope>
    <source>
        <strain evidence="1 2">DSM 44254</strain>
    </source>
</reference>
<evidence type="ECO:0000313" key="1">
    <source>
        <dbReference type="EMBL" id="ROO88681.1"/>
    </source>
</evidence>
<dbReference type="InterPro" id="IPR006311">
    <property type="entry name" value="TAT_signal"/>
</dbReference>
<dbReference type="RefSeq" id="WP_123667890.1">
    <property type="nucleotide sequence ID" value="NZ_RJKE01000001.1"/>
</dbReference>
<dbReference type="Gene3D" id="2.60.120.260">
    <property type="entry name" value="Galactose-binding domain-like"/>
    <property type="match status" value="1"/>
</dbReference>
<dbReference type="SUPFAM" id="SSF49785">
    <property type="entry name" value="Galactose-binding domain-like"/>
    <property type="match status" value="1"/>
</dbReference>
<keyword evidence="2" id="KW-1185">Reference proteome</keyword>
<dbReference type="EMBL" id="RJKE01000001">
    <property type="protein sequence ID" value="ROO88681.1"/>
    <property type="molecule type" value="Genomic_DNA"/>
</dbReference>
<sequence>MTAQPSHPFSRRRFLQAAAVTGAAAAVSTGWEGLPATAHGAAGKGAKFPDLTAAVRPRFRWWWPDGLVDPKEIAREIDQIADAGFGGAEIAGVHHSVADKSVLDTAHHGWGSASWIAGVEAALERADRRGLVIDLTLGPAWPSAVPTITADNGAASRELAYGAVLVAAGQTYTGPVPAPVIAHETEHTLRGVNAFRVNAANTTKKETGLEEATATDLTGSVSGGNLTWTAPADGDWYLFSYWERGSAQQPESGPHTATPAYVVDHFSQAGTKALIAYWEKDLLTPRMRKLLRRVGGTLFEDSFELETEALQWTANIPQEFRKRRGYDLFPVLPAILLAKENTVFAFEAVRTRQIRHDYWETVSELFDENHFTPLRDWAHGLGMKLRAQPYGLNTDAIATSAILDNTEGESLGFKNLDDYRVLAGGRDMGGHTVMSSEAGAYQGGAYATPWKKILRTMSGAYAAGLNQTYIHGFSYATIPGVNWPGFAAFTPYGGKVGYSESWGPRQPAWTHTRDVADYLARVHAVTQAGRMRADIAVFRQTGYSKTGLGATWFTATGIPLGWTHQFISEPILALKSAKVRGGRFAPDGPAYKAIVIEGDKFYSSAPTVSVEVAEKFLGYADAGLPIVFIGDWSAATTSGVAIGTEAARLGTLLGRLFAHPKVRNVTAADGVPGALAALGVTPDASYPTSSLLNLRRVEDDMDLYYLANGKHADSAKGVVAIDHAVTLTRGDRRRVPFLLDLWTGEIRRVAQYSESGDTVTFRVALQVNDTVAVVFARPERFGEGGKGNGKDAYATATTADAVFFDGSRLAVRAKAAGTYTTTLSTGKTVTSKIGEVPAEIVPAAWTLDVESWLPGATATETVKEKVRVSLTALTAWSAIPELQDVSGVGRYTTTVELPKTWSADHGAVLSLGEVFDTARVIVNGKALPAVNVITPALDVSAHLRPGRNTLVVEVTTTLNNRLRLADPGVYGGNARQAYGITGPVRLTPYRTARL</sequence>
<dbReference type="Proteomes" id="UP000272400">
    <property type="component" value="Unassembled WGS sequence"/>
</dbReference>
<dbReference type="InterPro" id="IPR053161">
    <property type="entry name" value="Ulvan_degrading_GH"/>
</dbReference>
<dbReference type="NCBIfam" id="TIGR01409">
    <property type="entry name" value="TAT_signal_seq"/>
    <property type="match status" value="1"/>
</dbReference>
<dbReference type="InterPro" id="IPR008979">
    <property type="entry name" value="Galactose-bd-like_sf"/>
</dbReference>
<dbReference type="PROSITE" id="PS51318">
    <property type="entry name" value="TAT"/>
    <property type="match status" value="1"/>
</dbReference>
<dbReference type="AlphaFoldDB" id="A0A3N1D563"/>
<dbReference type="PANTHER" id="PTHR36848:SF2">
    <property type="entry name" value="SECRETED PROTEIN"/>
    <property type="match status" value="1"/>
</dbReference>
<dbReference type="PANTHER" id="PTHR36848">
    <property type="entry name" value="DNA-BINDING PROTEIN (PUTATIVE SECRETED PROTEIN)-RELATED"/>
    <property type="match status" value="1"/>
</dbReference>
<evidence type="ECO:0000313" key="2">
    <source>
        <dbReference type="Proteomes" id="UP000272400"/>
    </source>
</evidence>
<gene>
    <name evidence="1" type="ORF">EDD29_6355</name>
</gene>
<dbReference type="InterPro" id="IPR019546">
    <property type="entry name" value="TAT_signal_bac_arc"/>
</dbReference>
<comment type="caution">
    <text evidence="1">The sequence shown here is derived from an EMBL/GenBank/DDBJ whole genome shotgun (WGS) entry which is preliminary data.</text>
</comment>
<proteinExistence type="predicted"/>
<dbReference type="Pfam" id="PF17132">
    <property type="entry name" value="Glyco_hydro_106"/>
    <property type="match status" value="1"/>
</dbReference>
<dbReference type="OrthoDB" id="9761519at2"/>
<protein>
    <submittedName>
        <fullName evidence="1">Secreted protein</fullName>
    </submittedName>
</protein>
<name>A0A3N1D563_9ACTN</name>